<dbReference type="PANTHER" id="PTHR31301">
    <property type="entry name" value="LOB DOMAIN-CONTAINING PROTEIN 4-RELATED"/>
    <property type="match status" value="1"/>
</dbReference>
<name>A0A072UQH1_MEDTR</name>
<reference evidence="3 6" key="1">
    <citation type="journal article" date="2011" name="Nature">
        <title>The Medicago genome provides insight into the evolution of rhizobial symbioses.</title>
        <authorList>
            <person name="Young N.D."/>
            <person name="Debelle F."/>
            <person name="Oldroyd G.E."/>
            <person name="Geurts R."/>
            <person name="Cannon S.B."/>
            <person name="Udvardi M.K."/>
            <person name="Benedito V.A."/>
            <person name="Mayer K.F."/>
            <person name="Gouzy J."/>
            <person name="Schoof H."/>
            <person name="Van de Peer Y."/>
            <person name="Proost S."/>
            <person name="Cook D.R."/>
            <person name="Meyers B.C."/>
            <person name="Spannagl M."/>
            <person name="Cheung F."/>
            <person name="De Mita S."/>
            <person name="Krishnakumar V."/>
            <person name="Gundlach H."/>
            <person name="Zhou S."/>
            <person name="Mudge J."/>
            <person name="Bharti A.K."/>
            <person name="Murray J.D."/>
            <person name="Naoumkina M.A."/>
            <person name="Rosen B."/>
            <person name="Silverstein K.A."/>
            <person name="Tang H."/>
            <person name="Rombauts S."/>
            <person name="Zhao P.X."/>
            <person name="Zhou P."/>
            <person name="Barbe V."/>
            <person name="Bardou P."/>
            <person name="Bechner M."/>
            <person name="Bellec A."/>
            <person name="Berger A."/>
            <person name="Berges H."/>
            <person name="Bidwell S."/>
            <person name="Bisseling T."/>
            <person name="Choisne N."/>
            <person name="Couloux A."/>
            <person name="Denny R."/>
            <person name="Deshpande S."/>
            <person name="Dai X."/>
            <person name="Doyle J.J."/>
            <person name="Dudez A.M."/>
            <person name="Farmer A.D."/>
            <person name="Fouteau S."/>
            <person name="Franken C."/>
            <person name="Gibelin C."/>
            <person name="Gish J."/>
            <person name="Goldstein S."/>
            <person name="Gonzalez A.J."/>
            <person name="Green P.J."/>
            <person name="Hallab A."/>
            <person name="Hartog M."/>
            <person name="Hua A."/>
            <person name="Humphray S.J."/>
            <person name="Jeong D.H."/>
            <person name="Jing Y."/>
            <person name="Jocker A."/>
            <person name="Kenton S.M."/>
            <person name="Kim D.J."/>
            <person name="Klee K."/>
            <person name="Lai H."/>
            <person name="Lang C."/>
            <person name="Lin S."/>
            <person name="Macmil S.L."/>
            <person name="Magdelenat G."/>
            <person name="Matthews L."/>
            <person name="McCorrison J."/>
            <person name="Monaghan E.L."/>
            <person name="Mun J.H."/>
            <person name="Najar F.Z."/>
            <person name="Nicholson C."/>
            <person name="Noirot C."/>
            <person name="O'Bleness M."/>
            <person name="Paule C.R."/>
            <person name="Poulain J."/>
            <person name="Prion F."/>
            <person name="Qin B."/>
            <person name="Qu C."/>
            <person name="Retzel E.F."/>
            <person name="Riddle C."/>
            <person name="Sallet E."/>
            <person name="Samain S."/>
            <person name="Samson N."/>
            <person name="Sanders I."/>
            <person name="Saurat O."/>
            <person name="Scarpelli C."/>
            <person name="Schiex T."/>
            <person name="Segurens B."/>
            <person name="Severin A.J."/>
            <person name="Sherrier D.J."/>
            <person name="Shi R."/>
            <person name="Sims S."/>
            <person name="Singer S.R."/>
            <person name="Sinharoy S."/>
            <person name="Sterck L."/>
            <person name="Viollet A."/>
            <person name="Wang B.B."/>
            <person name="Wang K."/>
            <person name="Wang M."/>
            <person name="Wang X."/>
            <person name="Warfsmann J."/>
            <person name="Weissenbach J."/>
            <person name="White D.D."/>
            <person name="White J.D."/>
            <person name="Wiley G.B."/>
            <person name="Wincker P."/>
            <person name="Xing Y."/>
            <person name="Yang L."/>
            <person name="Yao Z."/>
            <person name="Ying F."/>
            <person name="Zhai J."/>
            <person name="Zhou L."/>
            <person name="Zuber A."/>
            <person name="Denarie J."/>
            <person name="Dixon R.A."/>
            <person name="May G.D."/>
            <person name="Schwartz D.C."/>
            <person name="Rogers J."/>
            <person name="Quetier F."/>
            <person name="Town C.D."/>
            <person name="Roe B.A."/>
        </authorList>
    </citation>
    <scope>NUCLEOTIDE SEQUENCE [LARGE SCALE GENOMIC DNA]</scope>
    <source>
        <strain evidence="3">A17</strain>
        <strain evidence="5 6">cv. Jemalong A17</strain>
    </source>
</reference>
<evidence type="ECO:0000313" key="6">
    <source>
        <dbReference type="Proteomes" id="UP000002051"/>
    </source>
</evidence>
<dbReference type="SMR" id="A0A072UQH1"/>
<reference evidence="7" key="4">
    <citation type="journal article" date="2018" name="Nat. Plants">
        <title>Whole-genome landscape of Medicago truncatula symbiotic genes.</title>
        <authorList>
            <person name="Pecrix Y."/>
            <person name="Staton S.E."/>
            <person name="Sallet E."/>
            <person name="Lelandais-Briere C."/>
            <person name="Moreau S."/>
            <person name="Carrere S."/>
            <person name="Blein T."/>
            <person name="Jardinaud M.F."/>
            <person name="Latrasse D."/>
            <person name="Zouine M."/>
            <person name="Zahm M."/>
            <person name="Kreplak J."/>
            <person name="Mayjonade B."/>
            <person name="Satge C."/>
            <person name="Perez M."/>
            <person name="Cauet S."/>
            <person name="Marande W."/>
            <person name="Chantry-Darmon C."/>
            <person name="Lopez-Roques C."/>
            <person name="Bouchez O."/>
            <person name="Berard A."/>
            <person name="Debelle F."/>
            <person name="Munos S."/>
            <person name="Bendahmane A."/>
            <person name="Berges H."/>
            <person name="Niebel A."/>
            <person name="Buitink J."/>
            <person name="Frugier F."/>
            <person name="Benhamed M."/>
            <person name="Crespi M."/>
            <person name="Gouzy J."/>
            <person name="Gamas P."/>
        </authorList>
    </citation>
    <scope>NUCLEOTIDE SEQUENCE [LARGE SCALE GENOMIC DNA]</scope>
    <source>
        <strain evidence="7">cv. Jemalong A17</strain>
    </source>
</reference>
<dbReference type="HOGENOM" id="CLU_1689347_0_0_1"/>
<accession>A0A072UQH1</accession>
<dbReference type="PROSITE" id="PS50891">
    <property type="entry name" value="LOB"/>
    <property type="match status" value="1"/>
</dbReference>
<proteinExistence type="inferred from homology"/>
<gene>
    <name evidence="5" type="primary">25493583</name>
    <name evidence="3" type="ordered locus">MTR_4g099230</name>
    <name evidence="4" type="ORF">MtrunA17_Chr4g0055441</name>
</gene>
<reference evidence="4" key="5">
    <citation type="journal article" date="2018" name="Nat. Plants">
        <title>Whole-genome landscape of Medicago truncatula symbiotic genes.</title>
        <authorList>
            <person name="Pecrix Y."/>
            <person name="Gamas P."/>
            <person name="Carrere S."/>
        </authorList>
    </citation>
    <scope>NUCLEOTIDE SEQUENCE</scope>
    <source>
        <tissue evidence="4">Leaves</tissue>
    </source>
</reference>
<protein>
    <submittedName>
        <fullName evidence="3">Lateral organ boundaries (LOB) domain protein</fullName>
    </submittedName>
    <submittedName>
        <fullName evidence="4">Putative transcription factor AS2-LOB family</fullName>
    </submittedName>
</protein>
<evidence type="ECO:0000313" key="5">
    <source>
        <dbReference type="EnsemblPlants" id="KEH31606"/>
    </source>
</evidence>
<dbReference type="GO" id="GO:0001216">
    <property type="term" value="F:DNA-binding transcription activator activity"/>
    <property type="evidence" value="ECO:0000318"/>
    <property type="project" value="GO_Central"/>
</dbReference>
<sequence>MVCAACKYQRRKCSPSCDLAPYFPADKPEIFYKAHRLFGVSNMVKMLKNIDDEHLKDEAMKSIIFESDMRARFPATGCLGVIHMYGGMLKKSVDELDHVRNLLAYCKQHNLSSAPSTSSHFSNTPIGANLNTSFMDSTKEAQLNGDNGGVDPQGKP</sequence>
<dbReference type="Gramene" id="rna25846">
    <property type="protein sequence ID" value="RHN63173.1"/>
    <property type="gene ID" value="gene25846"/>
</dbReference>
<evidence type="ECO:0000313" key="7">
    <source>
        <dbReference type="Proteomes" id="UP000265566"/>
    </source>
</evidence>
<dbReference type="STRING" id="3880.A0A072UQH1"/>
<reference evidence="5" key="3">
    <citation type="submission" date="2015-04" db="UniProtKB">
        <authorList>
            <consortium name="EnsemblPlants"/>
        </authorList>
    </citation>
    <scope>IDENTIFICATION</scope>
    <source>
        <strain evidence="5">cv. Jemalong A17</strain>
    </source>
</reference>
<evidence type="ECO:0000313" key="4">
    <source>
        <dbReference type="EMBL" id="RHN63173.1"/>
    </source>
</evidence>
<dbReference type="Proteomes" id="UP000265566">
    <property type="component" value="Chromosome 4"/>
</dbReference>
<dbReference type="GO" id="GO:0005634">
    <property type="term" value="C:nucleus"/>
    <property type="evidence" value="ECO:0000318"/>
    <property type="project" value="GO_Central"/>
</dbReference>
<dbReference type="OrthoDB" id="1893065at2759"/>
<evidence type="ECO:0000256" key="1">
    <source>
        <dbReference type="ARBA" id="ARBA00005474"/>
    </source>
</evidence>
<dbReference type="GO" id="GO:0006355">
    <property type="term" value="P:regulation of DNA-templated transcription"/>
    <property type="evidence" value="ECO:0000318"/>
    <property type="project" value="GO_Central"/>
</dbReference>
<dbReference type="EMBL" id="CM001220">
    <property type="protein sequence ID" value="KEH31606.1"/>
    <property type="molecule type" value="Genomic_DNA"/>
</dbReference>
<dbReference type="AlphaFoldDB" id="A0A072UQH1"/>
<evidence type="ECO:0000259" key="2">
    <source>
        <dbReference type="PROSITE" id="PS50891"/>
    </source>
</evidence>
<dbReference type="Pfam" id="PF03195">
    <property type="entry name" value="LOB"/>
    <property type="match status" value="1"/>
</dbReference>
<feature type="domain" description="LOB" evidence="2">
    <location>
        <begin position="1"/>
        <end position="103"/>
    </location>
</feature>
<organism evidence="3 6">
    <name type="scientific">Medicago truncatula</name>
    <name type="common">Barrel medic</name>
    <name type="synonym">Medicago tribuloides</name>
    <dbReference type="NCBI Taxonomy" id="3880"/>
    <lineage>
        <taxon>Eukaryota</taxon>
        <taxon>Viridiplantae</taxon>
        <taxon>Streptophyta</taxon>
        <taxon>Embryophyta</taxon>
        <taxon>Tracheophyta</taxon>
        <taxon>Spermatophyta</taxon>
        <taxon>Magnoliopsida</taxon>
        <taxon>eudicotyledons</taxon>
        <taxon>Gunneridae</taxon>
        <taxon>Pentapetalae</taxon>
        <taxon>rosids</taxon>
        <taxon>fabids</taxon>
        <taxon>Fabales</taxon>
        <taxon>Fabaceae</taxon>
        <taxon>Papilionoideae</taxon>
        <taxon>50 kb inversion clade</taxon>
        <taxon>NPAAA clade</taxon>
        <taxon>Hologalegina</taxon>
        <taxon>IRL clade</taxon>
        <taxon>Trifolieae</taxon>
        <taxon>Medicago</taxon>
    </lineage>
</organism>
<evidence type="ECO:0000313" key="3">
    <source>
        <dbReference type="EMBL" id="KEH31606.1"/>
    </source>
</evidence>
<reference evidence="3 6" key="2">
    <citation type="journal article" date="2014" name="BMC Genomics">
        <title>An improved genome release (version Mt4.0) for the model legume Medicago truncatula.</title>
        <authorList>
            <person name="Tang H."/>
            <person name="Krishnakumar V."/>
            <person name="Bidwell S."/>
            <person name="Rosen B."/>
            <person name="Chan A."/>
            <person name="Zhou S."/>
            <person name="Gentzbittel L."/>
            <person name="Childs K.L."/>
            <person name="Yandell M."/>
            <person name="Gundlach H."/>
            <person name="Mayer K.F."/>
            <person name="Schwartz D.C."/>
            <person name="Town C.D."/>
        </authorList>
    </citation>
    <scope>GENOME REANNOTATION</scope>
    <source>
        <strain evidence="3">A17</strain>
        <strain evidence="5 6">cv. Jemalong A17</strain>
    </source>
</reference>
<dbReference type="PANTHER" id="PTHR31301:SF21">
    <property type="entry name" value="LOB DOMAIN-CONTAINING PROTEIN 27-RELATED"/>
    <property type="match status" value="1"/>
</dbReference>
<dbReference type="EnsemblPlants" id="KEH31606">
    <property type="protein sequence ID" value="KEH31606"/>
    <property type="gene ID" value="MTR_4g099230"/>
</dbReference>
<dbReference type="GO" id="GO:0009556">
    <property type="term" value="P:microsporogenesis"/>
    <property type="evidence" value="ECO:0000318"/>
    <property type="project" value="GO_Central"/>
</dbReference>
<dbReference type="InterPro" id="IPR004883">
    <property type="entry name" value="LOB"/>
</dbReference>
<keyword evidence="6" id="KW-1185">Reference proteome</keyword>
<dbReference type="Proteomes" id="UP000002051">
    <property type="component" value="Chromosome 4"/>
</dbReference>
<dbReference type="EMBL" id="PSQE01000004">
    <property type="protein sequence ID" value="RHN63173.1"/>
    <property type="molecule type" value="Genomic_DNA"/>
</dbReference>
<comment type="similarity">
    <text evidence="1">Belongs to the LOB domain-containing protein family.</text>
</comment>
<dbReference type="KEGG" id="mtr:25493583"/>